<keyword evidence="3" id="KW-0813">Transport</keyword>
<evidence type="ECO:0000313" key="11">
    <source>
        <dbReference type="EMBL" id="MBU2712342.1"/>
    </source>
</evidence>
<evidence type="ECO:0000256" key="9">
    <source>
        <dbReference type="ARBA" id="ARBA00023136"/>
    </source>
</evidence>
<name>A0ABS5ZE52_9GAMM</name>
<comment type="subcellular location">
    <subcellularLocation>
        <location evidence="1">Cell inner membrane</location>
        <topology evidence="1">Single-pass membrane protein</topology>
    </subcellularLocation>
</comment>
<evidence type="ECO:0000256" key="8">
    <source>
        <dbReference type="ARBA" id="ARBA00022989"/>
    </source>
</evidence>
<evidence type="ECO:0000256" key="1">
    <source>
        <dbReference type="ARBA" id="ARBA00004377"/>
    </source>
</evidence>
<reference evidence="11 12" key="1">
    <citation type="submission" date="2021-04" db="EMBL/GenBank/DDBJ databases">
        <authorList>
            <person name="Pira H."/>
            <person name="Risdian C."/>
            <person name="Wink J."/>
        </authorList>
    </citation>
    <scope>NUCLEOTIDE SEQUENCE [LARGE SCALE GENOMIC DNA]</scope>
    <source>
        <strain evidence="11 12">WH53</strain>
    </source>
</reference>
<dbReference type="InterPro" id="IPR007690">
    <property type="entry name" value="T2SS_GspM"/>
</dbReference>
<keyword evidence="6 10" id="KW-0812">Transmembrane</keyword>
<evidence type="ECO:0000256" key="2">
    <source>
        <dbReference type="ARBA" id="ARBA00010637"/>
    </source>
</evidence>
<keyword evidence="8 10" id="KW-1133">Transmembrane helix</keyword>
<dbReference type="RefSeq" id="WP_215820569.1">
    <property type="nucleotide sequence ID" value="NZ_JAGSOY010000035.1"/>
</dbReference>
<evidence type="ECO:0000256" key="7">
    <source>
        <dbReference type="ARBA" id="ARBA00022927"/>
    </source>
</evidence>
<evidence type="ECO:0000256" key="5">
    <source>
        <dbReference type="ARBA" id="ARBA00022519"/>
    </source>
</evidence>
<organism evidence="11 12">
    <name type="scientific">Zooshikella harenae</name>
    <dbReference type="NCBI Taxonomy" id="2827238"/>
    <lineage>
        <taxon>Bacteria</taxon>
        <taxon>Pseudomonadati</taxon>
        <taxon>Pseudomonadota</taxon>
        <taxon>Gammaproteobacteria</taxon>
        <taxon>Oceanospirillales</taxon>
        <taxon>Zooshikellaceae</taxon>
        <taxon>Zooshikella</taxon>
    </lineage>
</organism>
<keyword evidence="9 10" id="KW-0472">Membrane</keyword>
<comment type="similarity">
    <text evidence="2">Belongs to the GSP M family.</text>
</comment>
<evidence type="ECO:0000256" key="3">
    <source>
        <dbReference type="ARBA" id="ARBA00022448"/>
    </source>
</evidence>
<feature type="transmembrane region" description="Helical" evidence="10">
    <location>
        <begin position="16"/>
        <end position="35"/>
    </location>
</feature>
<evidence type="ECO:0000256" key="10">
    <source>
        <dbReference type="SAM" id="Phobius"/>
    </source>
</evidence>
<dbReference type="Pfam" id="PF04612">
    <property type="entry name" value="T2SSM"/>
    <property type="match status" value="1"/>
</dbReference>
<sequence>MIKAYWARLSPQEKNALIFLGVFIVLYVLIDYIIIPSFNTVDTANKEWQYWQENANYILQHKQQLVKISQQQQSTEHLVSLPQKRQRIIKRAEALKLTIQRVEPSEEQLTVWFNHVPFNTSIKWLQQLTQQDMLVVKSLSVDRQKSGKVNIRVVLY</sequence>
<evidence type="ECO:0000256" key="4">
    <source>
        <dbReference type="ARBA" id="ARBA00022475"/>
    </source>
</evidence>
<accession>A0ABS5ZE52</accession>
<dbReference type="Gene3D" id="3.30.1360.100">
    <property type="entry name" value="General secretion pathway protein M, EpsM"/>
    <property type="match status" value="1"/>
</dbReference>
<dbReference type="EMBL" id="JAGSOY010000035">
    <property type="protein sequence ID" value="MBU2712342.1"/>
    <property type="molecule type" value="Genomic_DNA"/>
</dbReference>
<protein>
    <submittedName>
        <fullName evidence="11">Type II secretion system protein M</fullName>
    </submittedName>
</protein>
<gene>
    <name evidence="11" type="ORF">KCG35_14845</name>
</gene>
<proteinExistence type="inferred from homology"/>
<keyword evidence="5" id="KW-0997">Cell inner membrane</keyword>
<evidence type="ECO:0000313" key="12">
    <source>
        <dbReference type="Proteomes" id="UP000690515"/>
    </source>
</evidence>
<dbReference type="InterPro" id="IPR023229">
    <property type="entry name" value="T2SS_M_periplasmic_sf"/>
</dbReference>
<comment type="caution">
    <text evidence="11">The sequence shown here is derived from an EMBL/GenBank/DDBJ whole genome shotgun (WGS) entry which is preliminary data.</text>
</comment>
<keyword evidence="4" id="KW-1003">Cell membrane</keyword>
<keyword evidence="12" id="KW-1185">Reference proteome</keyword>
<evidence type="ECO:0000256" key="6">
    <source>
        <dbReference type="ARBA" id="ARBA00022692"/>
    </source>
</evidence>
<dbReference type="SUPFAM" id="SSF103054">
    <property type="entry name" value="General secretion pathway protein M, EpsM"/>
    <property type="match status" value="1"/>
</dbReference>
<keyword evidence="7" id="KW-0653">Protein transport</keyword>
<dbReference type="Proteomes" id="UP000690515">
    <property type="component" value="Unassembled WGS sequence"/>
</dbReference>